<gene>
    <name evidence="4" type="ORF">CAUJ_LOCUS10454</name>
</gene>
<dbReference type="Pfam" id="PF02520">
    <property type="entry name" value="ANIS5_cation-bd"/>
    <property type="match status" value="1"/>
</dbReference>
<feature type="region of interest" description="Disordered" evidence="1">
    <location>
        <begin position="515"/>
        <end position="541"/>
    </location>
</feature>
<dbReference type="EMBL" id="CAJGYM010000045">
    <property type="protein sequence ID" value="CAD6194535.1"/>
    <property type="molecule type" value="Genomic_DNA"/>
</dbReference>
<evidence type="ECO:0000259" key="3">
    <source>
        <dbReference type="Pfam" id="PF02520"/>
    </source>
</evidence>
<proteinExistence type="predicted"/>
<accession>A0A8S1HH18</accession>
<organism evidence="4 5">
    <name type="scientific">Caenorhabditis auriculariae</name>
    <dbReference type="NCBI Taxonomy" id="2777116"/>
    <lineage>
        <taxon>Eukaryota</taxon>
        <taxon>Metazoa</taxon>
        <taxon>Ecdysozoa</taxon>
        <taxon>Nematoda</taxon>
        <taxon>Chromadorea</taxon>
        <taxon>Rhabditida</taxon>
        <taxon>Rhabditina</taxon>
        <taxon>Rhabditomorpha</taxon>
        <taxon>Rhabditoidea</taxon>
        <taxon>Rhabditidae</taxon>
        <taxon>Peloderinae</taxon>
        <taxon>Caenorhabditis</taxon>
    </lineage>
</organism>
<comment type="caution">
    <text evidence="4">The sequence shown here is derived from an EMBL/GenBank/DDBJ whole genome shotgun (WGS) entry which is preliminary data.</text>
</comment>
<evidence type="ECO:0000256" key="2">
    <source>
        <dbReference type="SAM" id="SignalP"/>
    </source>
</evidence>
<dbReference type="InterPro" id="IPR003677">
    <property type="entry name" value="ANIS5_cation-bd"/>
</dbReference>
<sequence>MRILLLFLVTFHFASAQFFSTILNHAKNQSSWFNGASDSAKNSSLNGLWNNFTQGVSSENASIFPAVFIDISGPGNNKSDSGNFWNSFIPKNGSDLNGMWNNFTQGFANKNGSDFFGMFTKNGTDLSGAWNNFTQGFANKNGSDFFGPFPNGTVITGLWNNFTKGKDGSDFMATFPNGTVITGMWNNFTQGFGPQNVSDFFSRFGNNTFWQDKGPRSSVDSFVPFLANASTEAKVAFYALAPQAANLTIQDFQDKIGEWAAKFNLTEDVDKFNKNAEDTLIAAENNASKTIIAMSAVLDNIKAISNNKNQTYSEMHKAITNYIDSLDPLTREMAVALFRALMPPEIRNNPMVRAHRAQECFQNLADQGNGGPRSVVEAPHVAQSDYAGVNDGADQNINFTNMFNKLDPGNMTDEQRATLGARATMLEKMYNRPGQTEEQRTIMRNAVSTFYKSYLDNMSERPIIGTTEIDGEAYYDIKDAATGSIIQQRVAHRPRPEAAEIVDDDYIVPLPEEKKPARNVNNHKKPAGGQHGNHKDNDVQGAGYSHQVVSFRAAKPQPDEDDEDYVVPLEKSQRIKVPTHANHQTLKNPAEKDGLSGSVHQVVSYRSKAPKDADDEVVPLPVPHDRMAPHPTHKKANPANHPEKHDNVAEVSVQQQIQDSNNGHNIDKLRETTTTTPRRKLLAEAPSATSCSLSYSSRAPGRIVRVENKGLKMGSKMTAA</sequence>
<evidence type="ECO:0000313" key="4">
    <source>
        <dbReference type="EMBL" id="CAD6194535.1"/>
    </source>
</evidence>
<feature type="signal peptide" evidence="2">
    <location>
        <begin position="1"/>
        <end position="16"/>
    </location>
</feature>
<dbReference type="AlphaFoldDB" id="A0A8S1HH18"/>
<dbReference type="InterPro" id="IPR052823">
    <property type="entry name" value="SXP/RAL-2_related"/>
</dbReference>
<dbReference type="PANTHER" id="PTHR21593">
    <property type="entry name" value="PRION-LIKE- Q/N-RICH -DOMAIN-BEARING PROTEIN PROTEIN"/>
    <property type="match status" value="1"/>
</dbReference>
<dbReference type="PANTHER" id="PTHR21593:SF36">
    <property type="entry name" value="DUF148 DOMAIN-CONTAINING PROTEIN-RELATED"/>
    <property type="match status" value="1"/>
</dbReference>
<keyword evidence="5" id="KW-1185">Reference proteome</keyword>
<protein>
    <recommendedName>
        <fullName evidence="3">SXP/RAL-2 family protein Ani s 5-like cation-binding domain-containing protein</fullName>
    </recommendedName>
</protein>
<reference evidence="4" key="1">
    <citation type="submission" date="2020-10" db="EMBL/GenBank/DDBJ databases">
        <authorList>
            <person name="Kikuchi T."/>
        </authorList>
    </citation>
    <scope>NUCLEOTIDE SEQUENCE</scope>
    <source>
        <strain evidence="4">NKZ352</strain>
    </source>
</reference>
<dbReference type="Proteomes" id="UP000835052">
    <property type="component" value="Unassembled WGS sequence"/>
</dbReference>
<feature type="domain" description="SXP/RAL-2 family protein Ani s 5-like cation-binding" evidence="3">
    <location>
        <begin position="232"/>
        <end position="326"/>
    </location>
</feature>
<feature type="region of interest" description="Disordered" evidence="1">
    <location>
        <begin position="572"/>
        <end position="696"/>
    </location>
</feature>
<dbReference type="OrthoDB" id="5877184at2759"/>
<keyword evidence="2" id="KW-0732">Signal</keyword>
<evidence type="ECO:0000313" key="5">
    <source>
        <dbReference type="Proteomes" id="UP000835052"/>
    </source>
</evidence>
<name>A0A8S1HH18_9PELO</name>
<feature type="chain" id="PRO_5035839977" description="SXP/RAL-2 family protein Ani s 5-like cation-binding domain-containing protein" evidence="2">
    <location>
        <begin position="17"/>
        <end position="720"/>
    </location>
</feature>
<feature type="compositionally biased region" description="Polar residues" evidence="1">
    <location>
        <begin position="652"/>
        <end position="664"/>
    </location>
</feature>
<evidence type="ECO:0000256" key="1">
    <source>
        <dbReference type="SAM" id="MobiDB-lite"/>
    </source>
</evidence>
<feature type="compositionally biased region" description="Polar residues" evidence="1">
    <location>
        <begin position="687"/>
        <end position="696"/>
    </location>
</feature>